<protein>
    <submittedName>
        <fullName evidence="2">Uncharacterized protein</fullName>
    </submittedName>
</protein>
<name>A0A6A3IVZ3_9STRA</name>
<accession>A0A6A3IVZ3</accession>
<feature type="compositionally biased region" description="Polar residues" evidence="1">
    <location>
        <begin position="1"/>
        <end position="14"/>
    </location>
</feature>
<evidence type="ECO:0000256" key="1">
    <source>
        <dbReference type="SAM" id="MobiDB-lite"/>
    </source>
</evidence>
<feature type="compositionally biased region" description="Basic residues" evidence="1">
    <location>
        <begin position="108"/>
        <end position="122"/>
    </location>
</feature>
<dbReference type="AlphaFoldDB" id="A0A6A3IVZ3"/>
<dbReference type="EMBL" id="QXFU01002564">
    <property type="protein sequence ID" value="KAE8984204.1"/>
    <property type="molecule type" value="Genomic_DNA"/>
</dbReference>
<comment type="caution">
    <text evidence="2">The sequence shown here is derived from an EMBL/GenBank/DDBJ whole genome shotgun (WGS) entry which is preliminary data.</text>
</comment>
<evidence type="ECO:0000313" key="2">
    <source>
        <dbReference type="EMBL" id="KAE8984204.1"/>
    </source>
</evidence>
<proteinExistence type="predicted"/>
<feature type="region of interest" description="Disordered" evidence="1">
    <location>
        <begin position="1"/>
        <end position="157"/>
    </location>
</feature>
<sequence length="157" mass="17030">MAPATDTTPHSSSGYEFRDPTPPEVPLDVARRLVQASRKRSVSPSRSPGAKPRKRARRILGDAGSCQDEAPAIRVPSTGNPVTTPPTHLAGATSAVKPVNGSRVFKEKNKKHTQPQRQRTARRSTATQKTKSPVPSLPSIKNLESCTQLYGGKTNWR</sequence>
<evidence type="ECO:0000313" key="3">
    <source>
        <dbReference type="Proteomes" id="UP000435112"/>
    </source>
</evidence>
<reference evidence="2 3" key="1">
    <citation type="submission" date="2018-09" db="EMBL/GenBank/DDBJ databases">
        <title>Genomic investigation of the strawberry pathogen Phytophthora fragariae indicates pathogenicity is determined by transcriptional variation in three key races.</title>
        <authorList>
            <person name="Adams T.M."/>
            <person name="Armitage A.D."/>
            <person name="Sobczyk M.K."/>
            <person name="Bates H.J."/>
            <person name="Dunwell J.M."/>
            <person name="Nellist C.F."/>
            <person name="Harrison R.J."/>
        </authorList>
    </citation>
    <scope>NUCLEOTIDE SEQUENCE [LARGE SCALE GENOMIC DNA]</scope>
    <source>
        <strain evidence="2 3">SCRP324</strain>
    </source>
</reference>
<organism evidence="2 3">
    <name type="scientific">Phytophthora rubi</name>
    <dbReference type="NCBI Taxonomy" id="129364"/>
    <lineage>
        <taxon>Eukaryota</taxon>
        <taxon>Sar</taxon>
        <taxon>Stramenopiles</taxon>
        <taxon>Oomycota</taxon>
        <taxon>Peronosporomycetes</taxon>
        <taxon>Peronosporales</taxon>
        <taxon>Peronosporaceae</taxon>
        <taxon>Phytophthora</taxon>
    </lineage>
</organism>
<feature type="compositionally biased region" description="Polar residues" evidence="1">
    <location>
        <begin position="77"/>
        <end position="86"/>
    </location>
</feature>
<gene>
    <name evidence="2" type="ORF">PR002_g23019</name>
</gene>
<dbReference type="Proteomes" id="UP000435112">
    <property type="component" value="Unassembled WGS sequence"/>
</dbReference>